<dbReference type="InterPro" id="IPR010982">
    <property type="entry name" value="Lambda_DNA-bd_dom_sf"/>
</dbReference>
<evidence type="ECO:0000313" key="2">
    <source>
        <dbReference type="EMBL" id="GJE01455.1"/>
    </source>
</evidence>
<dbReference type="SMART" id="SM00530">
    <property type="entry name" value="HTH_XRE"/>
    <property type="match status" value="1"/>
</dbReference>
<dbReference type="Gene3D" id="1.10.260.40">
    <property type="entry name" value="lambda repressor-like DNA-binding domains"/>
    <property type="match status" value="1"/>
</dbReference>
<feature type="domain" description="HTH cro/C1-type" evidence="1">
    <location>
        <begin position="14"/>
        <end position="67"/>
    </location>
</feature>
<dbReference type="Proteomes" id="UP001055153">
    <property type="component" value="Unassembled WGS sequence"/>
</dbReference>
<dbReference type="Pfam" id="PF01381">
    <property type="entry name" value="HTH_3"/>
    <property type="match status" value="1"/>
</dbReference>
<dbReference type="SUPFAM" id="SSF47413">
    <property type="entry name" value="lambda repressor-like DNA-binding domains"/>
    <property type="match status" value="1"/>
</dbReference>
<protein>
    <recommendedName>
        <fullName evidence="1">HTH cro/C1-type domain-containing protein</fullName>
    </recommendedName>
</protein>
<evidence type="ECO:0000313" key="3">
    <source>
        <dbReference type="Proteomes" id="UP001055153"/>
    </source>
</evidence>
<dbReference type="PROSITE" id="PS50943">
    <property type="entry name" value="HTH_CROC1"/>
    <property type="match status" value="1"/>
</dbReference>
<dbReference type="EMBL" id="BPQQ01000039">
    <property type="protein sequence ID" value="GJE01455.1"/>
    <property type="molecule type" value="Genomic_DNA"/>
</dbReference>
<dbReference type="CDD" id="cd00093">
    <property type="entry name" value="HTH_XRE"/>
    <property type="match status" value="1"/>
</dbReference>
<reference evidence="2" key="2">
    <citation type="submission" date="2021-08" db="EMBL/GenBank/DDBJ databases">
        <authorList>
            <person name="Tani A."/>
            <person name="Ola A."/>
            <person name="Ogura Y."/>
            <person name="Katsura K."/>
            <person name="Hayashi T."/>
        </authorList>
    </citation>
    <scope>NUCLEOTIDE SEQUENCE</scope>
    <source>
        <strain evidence="2">DSM 17168</strain>
    </source>
</reference>
<name>A0ABQ4SE54_9HYPH</name>
<gene>
    <name evidence="2" type="ORF">GMJLKIPL_3386</name>
</gene>
<reference evidence="2" key="1">
    <citation type="journal article" date="2021" name="Front. Microbiol.">
        <title>Comprehensive Comparative Genomics and Phenotyping of Methylobacterium Species.</title>
        <authorList>
            <person name="Alessa O."/>
            <person name="Ogura Y."/>
            <person name="Fujitani Y."/>
            <person name="Takami H."/>
            <person name="Hayashi T."/>
            <person name="Sahin N."/>
            <person name="Tani A."/>
        </authorList>
    </citation>
    <scope>NUCLEOTIDE SEQUENCE</scope>
    <source>
        <strain evidence="2">DSM 17168</strain>
    </source>
</reference>
<evidence type="ECO:0000259" key="1">
    <source>
        <dbReference type="PROSITE" id="PS50943"/>
    </source>
</evidence>
<comment type="caution">
    <text evidence="2">The sequence shown here is derived from an EMBL/GenBank/DDBJ whole genome shotgun (WGS) entry which is preliminary data.</text>
</comment>
<proteinExistence type="predicted"/>
<dbReference type="RefSeq" id="WP_238236371.1">
    <property type="nucleotide sequence ID" value="NZ_BPQQ01000039.1"/>
</dbReference>
<sequence length="112" mass="12145">MRSTATPRSIGERISARRRRIGITQGELGATVCLGPRTISDIERGKRAPGVLLPRLAEALGLHPQDLTAEFDPIEPAGEEHDLFSAYRALPDEGRAYVRSLVTEAAAGRIAR</sequence>
<accession>A0ABQ4SE54</accession>
<dbReference type="InterPro" id="IPR001387">
    <property type="entry name" value="Cro/C1-type_HTH"/>
</dbReference>
<keyword evidence="3" id="KW-1185">Reference proteome</keyword>
<organism evidence="2 3">
    <name type="scientific">Methylobacterium isbiliense</name>
    <dbReference type="NCBI Taxonomy" id="315478"/>
    <lineage>
        <taxon>Bacteria</taxon>
        <taxon>Pseudomonadati</taxon>
        <taxon>Pseudomonadota</taxon>
        <taxon>Alphaproteobacteria</taxon>
        <taxon>Hyphomicrobiales</taxon>
        <taxon>Methylobacteriaceae</taxon>
        <taxon>Methylobacterium</taxon>
    </lineage>
</organism>